<dbReference type="Pfam" id="PF14280">
    <property type="entry name" value="DUF4365"/>
    <property type="match status" value="1"/>
</dbReference>
<gene>
    <name evidence="2" type="ORF">BTO18_10405</name>
</gene>
<sequence>MNHNLDDIELPKDSRGEQLETISKNYFQPLFNVKKFILKEEIIDNGIDYRIEIKKNGKKLGFGLNFQLKSTESVTKNKDNSYSKSLETSNIEYLLNNGQPAFYGFYIEEEKAMYYENLETFIQSLNSKNPEWQKQQYHTLRFTKKLDQNSLNIIYDLALKKGLMLRTLNSKLAENSNNIKSDKKIIIDYEGNTKTDDEIEQFIEKYGLFLDTEYRWNEIIRIHNQSSRSSKKSQLYNLIIGFSYFHTGEYFKALEYLKKAYDEINLISDNLKGYLIYFYSELQIVYGLINREDYNSQLNNIPDNSDIKKQLTLQKIQKLAQKLYTSDSFTSPDYEEQIQALILENSDNPKVFLPAKIEHASYRSERLICQIMPSLLVGANEYIGSEYTSILDDYNSILLDCEKCNSLFISHLCSLRQNKFVIQVESIIRFTINEDLNYETLEKILKQTKLTYKYFCEIGHIENQLYALTVILELHQNMENEERVNEVISLMEDYILKFPNPELKKKIEFTKEGGTLINHLINQKENIKKIDEEIKSKREELIKLDSIEKEKNLSHSNYHIVELFPIGHFQVPKNKIKIFFEIVNISDEKLKIHIKKLLKMIIPVFNTYSLKINTEGYLKGNLEYKGIESYRNMYKIRKAFFENKFYRTKIF</sequence>
<dbReference type="InterPro" id="IPR025375">
    <property type="entry name" value="DUF4365"/>
</dbReference>
<accession>A0A2S7WPM7</accession>
<evidence type="ECO:0000313" key="2">
    <source>
        <dbReference type="EMBL" id="PQJ79557.1"/>
    </source>
</evidence>
<evidence type="ECO:0000313" key="3">
    <source>
        <dbReference type="Proteomes" id="UP000238882"/>
    </source>
</evidence>
<dbReference type="AlphaFoldDB" id="A0A2S7WPM7"/>
<proteinExistence type="predicted"/>
<dbReference type="RefSeq" id="WP_105016154.1">
    <property type="nucleotide sequence ID" value="NZ_MSCN01000001.1"/>
</dbReference>
<comment type="caution">
    <text evidence="2">The sequence shown here is derived from an EMBL/GenBank/DDBJ whole genome shotgun (WGS) entry which is preliminary data.</text>
</comment>
<reference evidence="2 3" key="1">
    <citation type="submission" date="2016-12" db="EMBL/GenBank/DDBJ databases">
        <title>Trade-off between light-utilization and light-protection in marine flavobacteria.</title>
        <authorList>
            <person name="Kumagai Y."/>
            <person name="Yoshizawa S."/>
            <person name="Kogure K."/>
            <person name="Iwasaki W."/>
        </authorList>
    </citation>
    <scope>NUCLEOTIDE SEQUENCE [LARGE SCALE GENOMIC DNA]</scope>
    <source>
        <strain evidence="2 3">NBRC 108759</strain>
    </source>
</reference>
<organism evidence="2 3">
    <name type="scientific">Polaribacter porphyrae</name>
    <dbReference type="NCBI Taxonomy" id="1137780"/>
    <lineage>
        <taxon>Bacteria</taxon>
        <taxon>Pseudomonadati</taxon>
        <taxon>Bacteroidota</taxon>
        <taxon>Flavobacteriia</taxon>
        <taxon>Flavobacteriales</taxon>
        <taxon>Flavobacteriaceae</taxon>
    </lineage>
</organism>
<evidence type="ECO:0000259" key="1">
    <source>
        <dbReference type="Pfam" id="PF14280"/>
    </source>
</evidence>
<feature type="domain" description="DUF4365" evidence="1">
    <location>
        <begin position="20"/>
        <end position="133"/>
    </location>
</feature>
<dbReference type="EMBL" id="MSCN01000001">
    <property type="protein sequence ID" value="PQJ79557.1"/>
    <property type="molecule type" value="Genomic_DNA"/>
</dbReference>
<name>A0A2S7WPM7_9FLAO</name>
<dbReference type="Proteomes" id="UP000238882">
    <property type="component" value="Unassembled WGS sequence"/>
</dbReference>
<dbReference type="OrthoDB" id="779764at2"/>
<keyword evidence="3" id="KW-1185">Reference proteome</keyword>
<protein>
    <recommendedName>
        <fullName evidence="1">DUF4365 domain-containing protein</fullName>
    </recommendedName>
</protein>